<evidence type="ECO:0000313" key="2">
    <source>
        <dbReference type="Proteomes" id="UP001320706"/>
    </source>
</evidence>
<protein>
    <submittedName>
        <fullName evidence="1">Uncharacterized protein</fullName>
    </submittedName>
</protein>
<dbReference type="EMBL" id="JAMKPW020000040">
    <property type="protein sequence ID" value="KAK8198464.1"/>
    <property type="molecule type" value="Genomic_DNA"/>
</dbReference>
<evidence type="ECO:0000313" key="1">
    <source>
        <dbReference type="EMBL" id="KAK8198464.1"/>
    </source>
</evidence>
<keyword evidence="2" id="KW-1185">Reference proteome</keyword>
<comment type="caution">
    <text evidence="1">The sequence shown here is derived from an EMBL/GenBank/DDBJ whole genome shotgun (WGS) entry which is preliminary data.</text>
</comment>
<organism evidence="1 2">
    <name type="scientific">Zalaria obscura</name>
    <dbReference type="NCBI Taxonomy" id="2024903"/>
    <lineage>
        <taxon>Eukaryota</taxon>
        <taxon>Fungi</taxon>
        <taxon>Dikarya</taxon>
        <taxon>Ascomycota</taxon>
        <taxon>Pezizomycotina</taxon>
        <taxon>Dothideomycetes</taxon>
        <taxon>Dothideomycetidae</taxon>
        <taxon>Dothideales</taxon>
        <taxon>Zalariaceae</taxon>
        <taxon>Zalaria</taxon>
    </lineage>
</organism>
<gene>
    <name evidence="1" type="ORF">M8818_006329</name>
</gene>
<dbReference type="Proteomes" id="UP001320706">
    <property type="component" value="Unassembled WGS sequence"/>
</dbReference>
<reference evidence="1" key="1">
    <citation type="submission" date="2024-02" db="EMBL/GenBank/DDBJ databases">
        <title>Metagenome Assembled Genome of Zalaria obscura JY119.</title>
        <authorList>
            <person name="Vighnesh L."/>
            <person name="Jagadeeshwari U."/>
            <person name="Venkata Ramana C."/>
            <person name="Sasikala C."/>
        </authorList>
    </citation>
    <scope>NUCLEOTIDE SEQUENCE</scope>
    <source>
        <strain evidence="1">JY119</strain>
    </source>
</reference>
<accession>A0ACC3S9V5</accession>
<sequence length="1090" mass="117109">MPLIIDNHQGIEPKSVRFAIDRGGTFTDVWASVPGRPDTVLKLLSVDPQNYADAPAEGIRRVLESLTGQELPPGGVVGYARTSFDGKTPLVGFDMGGTSTDVSRFGGDLEHVFETTTAGVVIQSPQLDVNTVAAGGGSILFWDNGLFKAGPASAGAHPGPASYRKGGPLTITDANLYLGRLIPERFPAIFGPNEDLPLDYEGVAKRFEELSSQINADTGRNMTPLEVAYGFIDVANESMSRPIRALTEARGFDTRTHQLASFGGAGGQHACELAHKLGMTRVVIHKHSSILSAYGMALAEVVQEAQEPSSESLTSDALPRIQSRIASLKERATQGLLSQGVDAADIVLEPYLDLRYQGTETNFMVKEPENSDYKGTLQATHLRELSFSFSDNKPIMIDNIRVRGVGRSGNVTSDNEVLIREMDESASSTLQAQKEVQTSQVYFAGTGLCPTKVFLLGNLGTGTVVTGPALIIDKTQTIVVTPNASARILSAHVVIDLAAPTTKVAKDLDTSSVDPIKLSIFAHRFMSIAEQMGRTLQKTSVSLNIKERLDFSCAIFSPAGELVANAPHVPVHLGSMSYAVRYQHELHRGALKPGDVLVSNHPESGGTHLPDITVITPVFESDDKTICFYTASRGHHMDIGGWKGTSMPPDSTELWQEGAAIKSFFLVKNNQLNEDGICELLLEPGKHRGCTGSRRLGDNLSDLKAQIAANTRGSSLIRALIDEYSKPVVHFYMEKIQQNAELAVRNYLKDTLARFGSEPLVAEDYLDNGSKMKVKISIDDEGTASFDFTGTSCEMYSNMNAPPAITYSALIYTLRLLIGRDIPLNQGCLGPTKVYIPKGTFLNPSEGPAVCCGNTLTSQRLVDLLLKAFSAAAGSQGCMNCFGFFGGGDEKAGFGFNYGETICGGEGATPISNGASGVHTHMTNTRTTDVEILEKRYPIILREFSIRNGSGGQGKFNGGCGIVRDWECRVPLTFTMISERRVHRPYGMEGGEPGEAGANYWVRPLPDGTYRWLSIGSRGQVDLQPGDRFVVHTPGGGAWGSPVSESQPDGHAPAKATNGLAKAIGNLVQEQYVRATGSIQAYADSQAASS</sequence>
<proteinExistence type="predicted"/>
<name>A0ACC3S9V5_9PEZI</name>